<dbReference type="Pfam" id="PF12167">
    <property type="entry name" value="Arm-DNA-bind_2"/>
    <property type="match status" value="1"/>
</dbReference>
<dbReference type="InterPro" id="IPR022000">
    <property type="entry name" value="Min27-like_integrase_DNA_bind"/>
</dbReference>
<organism evidence="3 4">
    <name type="scientific">Niabella drilacis (strain DSM 25811 / CCM 8410 / CCUG 62505 / LMG 26954 / E90)</name>
    <dbReference type="NCBI Taxonomy" id="1285928"/>
    <lineage>
        <taxon>Bacteria</taxon>
        <taxon>Pseudomonadati</taxon>
        <taxon>Bacteroidota</taxon>
        <taxon>Chitinophagia</taxon>
        <taxon>Chitinophagales</taxon>
        <taxon>Chitinophagaceae</taxon>
        <taxon>Niabella</taxon>
    </lineage>
</organism>
<dbReference type="AlphaFoldDB" id="A0A1G7AHF2"/>
<dbReference type="InterPro" id="IPR013762">
    <property type="entry name" value="Integrase-like_cat_sf"/>
</dbReference>
<dbReference type="InterPro" id="IPR002104">
    <property type="entry name" value="Integrase_catalytic"/>
</dbReference>
<dbReference type="Proteomes" id="UP000198757">
    <property type="component" value="Unassembled WGS sequence"/>
</dbReference>
<keyword evidence="1" id="KW-0233">DNA recombination</keyword>
<sequence length="376" mass="43676">MGIKNQKGTVSIENYRSRIRLRWRHLGTRYTLSLLAYNKINLQKAQKTALEIERDIALEIFDGSLKKYRGETTPAPQAKPFTKQYEEWVSDYLNMDCEKNVNYNAFRNMINKWGAVSEKNVLKKFNAEQFCIGTYNRRLTMLKQYVSWLVKSGIWKVNPIVDVKSKRGKRLPRPKRRPFTEKEIGKILDAFKNDTCTPKNSAYKHSHYYPFIYFIFKTGVRNAEAIGLRVNKVNVASRTILINEVLARSLKGTSSRQRTRKETKNGKERTLPLTQDLLNVLNPLLEKKDPDDLVFTSFKGLSIDDNNFQNRVFKPILRDLEIEERVLYACRHTFGSRCIEGGINPVMTAFLMGNNPETALRNYTHQLTLPNNLPKI</sequence>
<gene>
    <name evidence="3" type="ORF">SAMN04487894_1235</name>
</gene>
<accession>A0A1G7AHF2</accession>
<dbReference type="STRING" id="1285928.SAMN04487894_1235"/>
<dbReference type="GO" id="GO:0006310">
    <property type="term" value="P:DNA recombination"/>
    <property type="evidence" value="ECO:0007669"/>
    <property type="project" value="UniProtKB-KW"/>
</dbReference>
<evidence type="ECO:0000313" key="4">
    <source>
        <dbReference type="Proteomes" id="UP000198757"/>
    </source>
</evidence>
<dbReference type="RefSeq" id="WP_143019908.1">
    <property type="nucleotide sequence ID" value="NZ_FMZO01000023.1"/>
</dbReference>
<evidence type="ECO:0000259" key="2">
    <source>
        <dbReference type="PROSITE" id="PS51898"/>
    </source>
</evidence>
<dbReference type="OrthoDB" id="644065at2"/>
<dbReference type="GO" id="GO:0015074">
    <property type="term" value="P:DNA integration"/>
    <property type="evidence" value="ECO:0007669"/>
    <property type="project" value="InterPro"/>
</dbReference>
<dbReference type="CDD" id="cd01189">
    <property type="entry name" value="INT_ICEBs1_C_like"/>
    <property type="match status" value="1"/>
</dbReference>
<dbReference type="InterPro" id="IPR050090">
    <property type="entry name" value="Tyrosine_recombinase_XerCD"/>
</dbReference>
<dbReference type="GO" id="GO:0003677">
    <property type="term" value="F:DNA binding"/>
    <property type="evidence" value="ECO:0007669"/>
    <property type="project" value="InterPro"/>
</dbReference>
<name>A0A1G7AHF2_NIADE</name>
<dbReference type="EMBL" id="FMZO01000023">
    <property type="protein sequence ID" value="SDE13887.1"/>
    <property type="molecule type" value="Genomic_DNA"/>
</dbReference>
<dbReference type="SUPFAM" id="SSF56349">
    <property type="entry name" value="DNA breaking-rejoining enzymes"/>
    <property type="match status" value="1"/>
</dbReference>
<evidence type="ECO:0000313" key="3">
    <source>
        <dbReference type="EMBL" id="SDE13887.1"/>
    </source>
</evidence>
<protein>
    <submittedName>
        <fullName evidence="3">Integrase</fullName>
    </submittedName>
</protein>
<dbReference type="PANTHER" id="PTHR30349">
    <property type="entry name" value="PHAGE INTEGRASE-RELATED"/>
    <property type="match status" value="1"/>
</dbReference>
<keyword evidence="4" id="KW-1185">Reference proteome</keyword>
<feature type="domain" description="Tyr recombinase" evidence="2">
    <location>
        <begin position="174"/>
        <end position="376"/>
    </location>
</feature>
<dbReference type="InterPro" id="IPR011010">
    <property type="entry name" value="DNA_brk_join_enz"/>
</dbReference>
<dbReference type="Gene3D" id="1.10.443.10">
    <property type="entry name" value="Intergrase catalytic core"/>
    <property type="match status" value="1"/>
</dbReference>
<reference evidence="4" key="1">
    <citation type="submission" date="2016-10" db="EMBL/GenBank/DDBJ databases">
        <authorList>
            <person name="Varghese N."/>
            <person name="Submissions S."/>
        </authorList>
    </citation>
    <scope>NUCLEOTIDE SEQUENCE [LARGE SCALE GENOMIC DNA]</scope>
    <source>
        <strain evidence="4">DSM 25811 / CCM 8410 / LMG 26954 / E90</strain>
    </source>
</reference>
<evidence type="ECO:0000256" key="1">
    <source>
        <dbReference type="ARBA" id="ARBA00023172"/>
    </source>
</evidence>
<dbReference type="PROSITE" id="PS51898">
    <property type="entry name" value="TYR_RECOMBINASE"/>
    <property type="match status" value="1"/>
</dbReference>
<dbReference type="Pfam" id="PF00589">
    <property type="entry name" value="Phage_integrase"/>
    <property type="match status" value="1"/>
</dbReference>
<proteinExistence type="predicted"/>